<dbReference type="PhylomeDB" id="T1ILD9"/>
<dbReference type="Proteomes" id="UP000014500">
    <property type="component" value="Unassembled WGS sequence"/>
</dbReference>
<reference evidence="1" key="2">
    <citation type="submission" date="2015-02" db="UniProtKB">
        <authorList>
            <consortium name="EnsemblMetazoa"/>
        </authorList>
    </citation>
    <scope>IDENTIFICATION</scope>
</reference>
<reference evidence="2" key="1">
    <citation type="submission" date="2011-05" db="EMBL/GenBank/DDBJ databases">
        <authorList>
            <person name="Richards S.R."/>
            <person name="Qu J."/>
            <person name="Jiang H."/>
            <person name="Jhangiani S.N."/>
            <person name="Agravi P."/>
            <person name="Goodspeed R."/>
            <person name="Gross S."/>
            <person name="Mandapat C."/>
            <person name="Jackson L."/>
            <person name="Mathew T."/>
            <person name="Pu L."/>
            <person name="Thornton R."/>
            <person name="Saada N."/>
            <person name="Wilczek-Boney K.B."/>
            <person name="Lee S."/>
            <person name="Kovar C."/>
            <person name="Wu Y."/>
            <person name="Scherer S.E."/>
            <person name="Worley K.C."/>
            <person name="Muzny D.M."/>
            <person name="Gibbs R."/>
        </authorList>
    </citation>
    <scope>NUCLEOTIDE SEQUENCE</scope>
    <source>
        <strain evidence="2">Brora</strain>
    </source>
</reference>
<proteinExistence type="predicted"/>
<dbReference type="EMBL" id="JH430796">
    <property type="status" value="NOT_ANNOTATED_CDS"/>
    <property type="molecule type" value="Genomic_DNA"/>
</dbReference>
<accession>T1ILD9</accession>
<organism evidence="1 2">
    <name type="scientific">Strigamia maritima</name>
    <name type="common">European centipede</name>
    <name type="synonym">Geophilus maritimus</name>
    <dbReference type="NCBI Taxonomy" id="126957"/>
    <lineage>
        <taxon>Eukaryota</taxon>
        <taxon>Metazoa</taxon>
        <taxon>Ecdysozoa</taxon>
        <taxon>Arthropoda</taxon>
        <taxon>Myriapoda</taxon>
        <taxon>Chilopoda</taxon>
        <taxon>Pleurostigmophora</taxon>
        <taxon>Geophilomorpha</taxon>
        <taxon>Linotaeniidae</taxon>
        <taxon>Strigamia</taxon>
    </lineage>
</organism>
<protein>
    <submittedName>
        <fullName evidence="1">Uncharacterized protein</fullName>
    </submittedName>
</protein>
<name>T1ILD9_STRMM</name>
<dbReference type="HOGENOM" id="CLU_1645858_0_0_1"/>
<evidence type="ECO:0000313" key="2">
    <source>
        <dbReference type="Proteomes" id="UP000014500"/>
    </source>
</evidence>
<dbReference type="AlphaFoldDB" id="T1ILD9"/>
<evidence type="ECO:0000313" key="1">
    <source>
        <dbReference type="EnsemblMetazoa" id="SMAR001763-PA"/>
    </source>
</evidence>
<sequence>MYYRKKVKEVRRITKAYVRIKLQNSTFPSAVTIRNQKLSQTYQLCRLSVGIITLSLCMFQCWKQIVYYSQTPIKVRAEITEENIGDFPAVYISATYTEESSKYDKKMEKENVHECKDGVQFYMDNHTGLYQIMKAKHFTNMIKDITFSELINLAKSLIGAN</sequence>
<dbReference type="EnsemblMetazoa" id="SMAR001763-RA">
    <property type="protein sequence ID" value="SMAR001763-PA"/>
    <property type="gene ID" value="SMAR001763"/>
</dbReference>
<keyword evidence="2" id="KW-1185">Reference proteome</keyword>